<organism evidence="9">
    <name type="scientific">Lygus hesperus</name>
    <name type="common">Western plant bug</name>
    <dbReference type="NCBI Taxonomy" id="30085"/>
    <lineage>
        <taxon>Eukaryota</taxon>
        <taxon>Metazoa</taxon>
        <taxon>Ecdysozoa</taxon>
        <taxon>Arthropoda</taxon>
        <taxon>Hexapoda</taxon>
        <taxon>Insecta</taxon>
        <taxon>Pterygota</taxon>
        <taxon>Neoptera</taxon>
        <taxon>Paraneoptera</taxon>
        <taxon>Hemiptera</taxon>
        <taxon>Heteroptera</taxon>
        <taxon>Panheteroptera</taxon>
        <taxon>Cimicomorpha</taxon>
        <taxon>Miridae</taxon>
        <taxon>Mirini</taxon>
        <taxon>Lygus</taxon>
    </lineage>
</organism>
<dbReference type="AlphaFoldDB" id="A0A0A9XKQ8"/>
<keyword evidence="4 7" id="KW-0689">Ribosomal protein</keyword>
<dbReference type="EMBL" id="GBHO01025920">
    <property type="protein sequence ID" value="JAG17684.1"/>
    <property type="molecule type" value="Transcribed_RNA"/>
</dbReference>
<sequence>MISVGRFVQRFIPRTFDATKNIFLGQTSLGCNFAPASSISRALVNSIQKSWYSSLFARCHEPRSLLSLPPPVSSMQVAGFKVKYALKRRCKDCYFVVRQERRYVMCPTHPRHKQMAPIKKPRYTWILTHASYSKVRPW</sequence>
<evidence type="ECO:0000256" key="7">
    <source>
        <dbReference type="RuleBase" id="RU000570"/>
    </source>
</evidence>
<proteinExistence type="inferred from homology"/>
<dbReference type="PANTHER" id="PTHR46909">
    <property type="entry name" value="39S RIBOSOMAL PROTEIN L36, MITOCHONDRIAL"/>
    <property type="match status" value="1"/>
</dbReference>
<dbReference type="InterPro" id="IPR000473">
    <property type="entry name" value="Ribosomal_bL36"/>
</dbReference>
<dbReference type="NCBIfam" id="TIGR01022">
    <property type="entry name" value="rpmJ_bact"/>
    <property type="match status" value="1"/>
</dbReference>
<comment type="subcellular location">
    <subcellularLocation>
        <location evidence="1">Mitochondrion</location>
    </subcellularLocation>
</comment>
<comment type="similarity">
    <text evidence="2 7">Belongs to the bacterial ribosomal protein bL36 family.</text>
</comment>
<dbReference type="GO" id="GO:0003735">
    <property type="term" value="F:structural constituent of ribosome"/>
    <property type="evidence" value="ECO:0007669"/>
    <property type="project" value="InterPro"/>
</dbReference>
<protein>
    <recommendedName>
        <fullName evidence="7">Ribosomal protein</fullName>
    </recommendedName>
</protein>
<dbReference type="GO" id="GO:0005762">
    <property type="term" value="C:mitochondrial large ribosomal subunit"/>
    <property type="evidence" value="ECO:0007669"/>
    <property type="project" value="TreeGrafter"/>
</dbReference>
<dbReference type="SUPFAM" id="SSF57840">
    <property type="entry name" value="Ribosomal protein L36"/>
    <property type="match status" value="1"/>
</dbReference>
<reference evidence="9" key="1">
    <citation type="journal article" date="2014" name="PLoS ONE">
        <title>Transcriptome-Based Identification of ABC Transporters in the Western Tarnished Plant Bug Lygus hesperus.</title>
        <authorList>
            <person name="Hull J.J."/>
            <person name="Chaney K."/>
            <person name="Geib S.M."/>
            <person name="Fabrick J.A."/>
            <person name="Brent C.S."/>
            <person name="Walsh D."/>
            <person name="Lavine L.C."/>
        </authorList>
    </citation>
    <scope>NUCLEOTIDE SEQUENCE</scope>
</reference>
<evidence type="ECO:0000256" key="2">
    <source>
        <dbReference type="ARBA" id="ARBA00007645"/>
    </source>
</evidence>
<name>A0A0A9XKQ8_LYGHE</name>
<dbReference type="PANTHER" id="PTHR46909:SF1">
    <property type="entry name" value="LARGE RIBOSOMAL SUBUNIT PROTEIN BL36M"/>
    <property type="match status" value="1"/>
</dbReference>
<gene>
    <name evidence="9" type="primary">Mrpl36_1</name>
    <name evidence="8" type="synonym">Mrpl36_0</name>
    <name evidence="9" type="ORF">CM83_24683</name>
    <name evidence="8" type="ORF">CM83_24684</name>
</gene>
<dbReference type="InterPro" id="IPR035977">
    <property type="entry name" value="Ribosomal_bL36_sp"/>
</dbReference>
<dbReference type="Pfam" id="PF00444">
    <property type="entry name" value="Ribosomal_L36"/>
    <property type="match status" value="1"/>
</dbReference>
<evidence type="ECO:0000256" key="1">
    <source>
        <dbReference type="ARBA" id="ARBA00004173"/>
    </source>
</evidence>
<dbReference type="PROSITE" id="PS51257">
    <property type="entry name" value="PROKAR_LIPOPROTEIN"/>
    <property type="match status" value="1"/>
</dbReference>
<evidence type="ECO:0000313" key="8">
    <source>
        <dbReference type="EMBL" id="JAG17684.1"/>
    </source>
</evidence>
<accession>A0A0A9XKQ8</accession>
<evidence type="ECO:0000256" key="4">
    <source>
        <dbReference type="ARBA" id="ARBA00022980"/>
    </source>
</evidence>
<reference evidence="9" key="2">
    <citation type="submission" date="2014-07" db="EMBL/GenBank/DDBJ databases">
        <authorList>
            <person name="Hull J."/>
        </authorList>
    </citation>
    <scope>NUCLEOTIDE SEQUENCE</scope>
</reference>
<keyword evidence="3" id="KW-0809">Transit peptide</keyword>
<keyword evidence="6 7" id="KW-0687">Ribonucleoprotein</keyword>
<evidence type="ECO:0000256" key="5">
    <source>
        <dbReference type="ARBA" id="ARBA00023128"/>
    </source>
</evidence>
<dbReference type="GO" id="GO:0006412">
    <property type="term" value="P:translation"/>
    <property type="evidence" value="ECO:0007669"/>
    <property type="project" value="InterPro"/>
</dbReference>
<dbReference type="EMBL" id="GBHO01025919">
    <property type="protein sequence ID" value="JAG17685.1"/>
    <property type="molecule type" value="Transcribed_RNA"/>
</dbReference>
<dbReference type="InterPro" id="IPR052143">
    <property type="entry name" value="Mitoribosomal_bL36m"/>
</dbReference>
<evidence type="ECO:0000256" key="6">
    <source>
        <dbReference type="ARBA" id="ARBA00023274"/>
    </source>
</evidence>
<keyword evidence="5" id="KW-0496">Mitochondrion</keyword>
<evidence type="ECO:0000313" key="9">
    <source>
        <dbReference type="EMBL" id="JAG17685.1"/>
    </source>
</evidence>
<evidence type="ECO:0000256" key="3">
    <source>
        <dbReference type="ARBA" id="ARBA00022946"/>
    </source>
</evidence>